<name>A0A2S5ZFU8_9GAMM</name>
<evidence type="ECO:0000256" key="3">
    <source>
        <dbReference type="ARBA" id="ARBA00022475"/>
    </source>
</evidence>
<sequence length="284" mass="30568">MALLSTPAQSRISRVLANLLLLVLVVYLAVALARMTWLFAWDDRPVPSAPASNSAGNMAGGNRLTTSMSVYDFFGRSERPVEVAEAVRRSAPETRLRLRLEGVLVAQRPEDSGAIVAGSNGETAYYRVGEMLPGNAELAEVEPGRILIRRGGRYETLTFEEQVSSDLVAEVAAEPAESGPDAFLASAREQIDSQGIAALAPFGLSPVDDSGMSGYVYDGSNAMLNAVNLQAGDVITAINGQRLGDISQDKALLENWRGQAQLEIEIERDGSILTISYAIPEQWR</sequence>
<evidence type="ECO:0000256" key="5">
    <source>
        <dbReference type="ARBA" id="ARBA00022692"/>
    </source>
</evidence>
<dbReference type="InterPro" id="IPR036034">
    <property type="entry name" value="PDZ_sf"/>
</dbReference>
<dbReference type="Pfam" id="PF17820">
    <property type="entry name" value="PDZ_6"/>
    <property type="match status" value="1"/>
</dbReference>
<keyword evidence="3" id="KW-1003">Cell membrane</keyword>
<dbReference type="Gene3D" id="2.30.42.10">
    <property type="match status" value="1"/>
</dbReference>
<feature type="domain" description="PDZ" evidence="9">
    <location>
        <begin position="186"/>
        <end position="270"/>
    </location>
</feature>
<keyword evidence="2" id="KW-0813">Transport</keyword>
<dbReference type="GO" id="GO:0015031">
    <property type="term" value="P:protein transport"/>
    <property type="evidence" value="ECO:0007669"/>
    <property type="project" value="UniProtKB-KW"/>
</dbReference>
<reference evidence="10 11" key="1">
    <citation type="submission" date="2018-01" db="EMBL/GenBank/DDBJ databases">
        <title>Complete genome sequences of the type strains of Marinobacter flavimaris and Marinobacter maroccanus.</title>
        <authorList>
            <person name="Palau M."/>
            <person name="Boujida N."/>
            <person name="Manresa A."/>
            <person name="Minana-Galbis D."/>
        </authorList>
    </citation>
    <scope>NUCLEOTIDE SEQUENCE [LARGE SCALE GENOMIC DNA]</scope>
    <source>
        <strain evidence="10 11">N4</strain>
    </source>
</reference>
<dbReference type="InterPro" id="IPR041489">
    <property type="entry name" value="PDZ_6"/>
</dbReference>
<keyword evidence="4" id="KW-0997">Cell inner membrane</keyword>
<evidence type="ECO:0000259" key="9">
    <source>
        <dbReference type="PROSITE" id="PS50106"/>
    </source>
</evidence>
<dbReference type="Proteomes" id="UP000239917">
    <property type="component" value="Unassembled WGS sequence"/>
</dbReference>
<keyword evidence="11" id="KW-1185">Reference proteome</keyword>
<protein>
    <submittedName>
        <fullName evidence="10">General secretion pathway protein GspC</fullName>
    </submittedName>
</protein>
<keyword evidence="8" id="KW-0472">Membrane</keyword>
<dbReference type="EMBL" id="PSSX01000001">
    <property type="protein sequence ID" value="PPI86062.1"/>
    <property type="molecule type" value="Genomic_DNA"/>
</dbReference>
<comment type="subcellular location">
    <subcellularLocation>
        <location evidence="1">Cell inner membrane</location>
    </subcellularLocation>
</comment>
<comment type="caution">
    <text evidence="10">The sequence shown here is derived from an EMBL/GenBank/DDBJ whole genome shotgun (WGS) entry which is preliminary data.</text>
</comment>
<evidence type="ECO:0000256" key="1">
    <source>
        <dbReference type="ARBA" id="ARBA00004533"/>
    </source>
</evidence>
<organism evidence="10 11">
    <name type="scientific">Marinobacter maroccanus</name>
    <dbReference type="NCBI Taxonomy" id="2055143"/>
    <lineage>
        <taxon>Bacteria</taxon>
        <taxon>Pseudomonadati</taxon>
        <taxon>Pseudomonadota</taxon>
        <taxon>Gammaproteobacteria</taxon>
        <taxon>Pseudomonadales</taxon>
        <taxon>Marinobacteraceae</taxon>
        <taxon>Marinobacter</taxon>
    </lineage>
</organism>
<evidence type="ECO:0000256" key="7">
    <source>
        <dbReference type="ARBA" id="ARBA00022989"/>
    </source>
</evidence>
<proteinExistence type="predicted"/>
<dbReference type="Pfam" id="PF11356">
    <property type="entry name" value="T2SSC"/>
    <property type="match status" value="1"/>
</dbReference>
<keyword evidence="5" id="KW-0812">Transmembrane</keyword>
<evidence type="ECO:0000256" key="2">
    <source>
        <dbReference type="ARBA" id="ARBA00022448"/>
    </source>
</evidence>
<accession>A0A2S5ZFU8</accession>
<gene>
    <name evidence="10" type="ORF">KEHDKFFH_01705</name>
</gene>
<keyword evidence="6" id="KW-0653">Protein transport</keyword>
<keyword evidence="7" id="KW-1133">Transmembrane helix</keyword>
<dbReference type="OrthoDB" id="5574088at2"/>
<dbReference type="RefSeq" id="WP_104320314.1">
    <property type="nucleotide sequence ID" value="NZ_PSSX01000001.1"/>
</dbReference>
<evidence type="ECO:0000256" key="4">
    <source>
        <dbReference type="ARBA" id="ARBA00022519"/>
    </source>
</evidence>
<evidence type="ECO:0000313" key="11">
    <source>
        <dbReference type="Proteomes" id="UP000239917"/>
    </source>
</evidence>
<evidence type="ECO:0000256" key="6">
    <source>
        <dbReference type="ARBA" id="ARBA00022927"/>
    </source>
</evidence>
<dbReference type="AlphaFoldDB" id="A0A2S5ZFU8"/>
<evidence type="ECO:0000313" key="10">
    <source>
        <dbReference type="EMBL" id="PPI86062.1"/>
    </source>
</evidence>
<dbReference type="GO" id="GO:0005886">
    <property type="term" value="C:plasma membrane"/>
    <property type="evidence" value="ECO:0007669"/>
    <property type="project" value="UniProtKB-SubCell"/>
</dbReference>
<dbReference type="InterPro" id="IPR024961">
    <property type="entry name" value="T2SS_GspC_N"/>
</dbReference>
<dbReference type="Gene3D" id="2.30.30.830">
    <property type="match status" value="1"/>
</dbReference>
<dbReference type="SUPFAM" id="SSF50156">
    <property type="entry name" value="PDZ domain-like"/>
    <property type="match status" value="1"/>
</dbReference>
<evidence type="ECO:0000256" key="8">
    <source>
        <dbReference type="ARBA" id="ARBA00023136"/>
    </source>
</evidence>
<dbReference type="PROSITE" id="PS50106">
    <property type="entry name" value="PDZ"/>
    <property type="match status" value="1"/>
</dbReference>
<dbReference type="InterPro" id="IPR001478">
    <property type="entry name" value="PDZ"/>
</dbReference>